<dbReference type="EMBL" id="CP007142">
    <property type="protein sequence ID" value="AJQ92690.1"/>
    <property type="molecule type" value="Genomic_DNA"/>
</dbReference>
<name>A0A0C5UZF0_9GAMM</name>
<dbReference type="HOGENOM" id="CLU_2342814_0_0_6"/>
<dbReference type="KEGG" id="gsn:YC6258_00640"/>
<evidence type="ECO:0000256" key="1">
    <source>
        <dbReference type="SAM" id="Phobius"/>
    </source>
</evidence>
<proteinExistence type="predicted"/>
<keyword evidence="1" id="KW-1133">Transmembrane helix</keyword>
<feature type="transmembrane region" description="Helical" evidence="1">
    <location>
        <begin position="34"/>
        <end position="54"/>
    </location>
</feature>
<keyword evidence="3" id="KW-1185">Reference proteome</keyword>
<evidence type="ECO:0000313" key="2">
    <source>
        <dbReference type="EMBL" id="AJQ92690.1"/>
    </source>
</evidence>
<feature type="transmembrane region" description="Helical" evidence="1">
    <location>
        <begin position="66"/>
        <end position="87"/>
    </location>
</feature>
<keyword evidence="1" id="KW-0812">Transmembrane</keyword>
<dbReference type="Proteomes" id="UP000032266">
    <property type="component" value="Chromosome"/>
</dbReference>
<dbReference type="STRING" id="1445510.YC6258_00640"/>
<evidence type="ECO:0000313" key="3">
    <source>
        <dbReference type="Proteomes" id="UP000032266"/>
    </source>
</evidence>
<protein>
    <submittedName>
        <fullName evidence="2">Uncharacterized protein</fullName>
    </submittedName>
</protein>
<dbReference type="AlphaFoldDB" id="A0A0C5UZF0"/>
<keyword evidence="1" id="KW-0472">Membrane</keyword>
<reference evidence="2 3" key="1">
    <citation type="submission" date="2014-01" db="EMBL/GenBank/DDBJ databases">
        <title>Full genme sequencing of cellulolytic bacterium Gynuella sunshinyii YC6258T gen. nov., sp. nov.</title>
        <authorList>
            <person name="Khan H."/>
            <person name="Chung E.J."/>
            <person name="Chung Y.R."/>
        </authorList>
    </citation>
    <scope>NUCLEOTIDE SEQUENCE [LARGE SCALE GENOMIC DNA]</scope>
    <source>
        <strain evidence="2 3">YC6258</strain>
    </source>
</reference>
<sequence>MVIGATISFCFLTPPPIAELSDRHGLMVQGSVTFLIIFPIIFMAKFTYGVMVAIAPDKLLNIGFEVVFFTITGLSTGVLVGRTFSYFKHYLELNAES</sequence>
<gene>
    <name evidence="2" type="ORF">YC6258_00640</name>
</gene>
<accession>A0A0C5UZF0</accession>
<organism evidence="2 3">
    <name type="scientific">Gynuella sunshinyii YC6258</name>
    <dbReference type="NCBI Taxonomy" id="1445510"/>
    <lineage>
        <taxon>Bacteria</taxon>
        <taxon>Pseudomonadati</taxon>
        <taxon>Pseudomonadota</taxon>
        <taxon>Gammaproteobacteria</taxon>
        <taxon>Oceanospirillales</taxon>
        <taxon>Saccharospirillaceae</taxon>
        <taxon>Gynuella</taxon>
    </lineage>
</organism>